<reference evidence="4 5" key="1">
    <citation type="submission" date="2024-03" db="EMBL/GenBank/DDBJ databases">
        <title>Novel species of the genus Variovorax.</title>
        <authorList>
            <person name="Liu Q."/>
            <person name="Xin Y.-H."/>
        </authorList>
    </citation>
    <scope>NUCLEOTIDE SEQUENCE [LARGE SCALE GENOMIC DNA]</scope>
    <source>
        <strain evidence="4 5">KACC 18901</strain>
    </source>
</reference>
<feature type="transmembrane region" description="Helical" evidence="1">
    <location>
        <begin position="20"/>
        <end position="40"/>
    </location>
</feature>
<evidence type="ECO:0000259" key="2">
    <source>
        <dbReference type="Pfam" id="PF13681"/>
    </source>
</evidence>
<dbReference type="Pfam" id="PF14341">
    <property type="entry name" value="PilX_N"/>
    <property type="match status" value="1"/>
</dbReference>
<dbReference type="EMBL" id="JBBKZS010000016">
    <property type="protein sequence ID" value="MEJ8858358.1"/>
    <property type="molecule type" value="Genomic_DNA"/>
</dbReference>
<gene>
    <name evidence="4" type="ORF">WKW79_27575</name>
</gene>
<evidence type="ECO:0000259" key="3">
    <source>
        <dbReference type="Pfam" id="PF14341"/>
    </source>
</evidence>
<evidence type="ECO:0000313" key="5">
    <source>
        <dbReference type="Proteomes" id="UP001367030"/>
    </source>
</evidence>
<organism evidence="4 5">
    <name type="scientific">Variovorax robiniae</name>
    <dbReference type="NCBI Taxonomy" id="1836199"/>
    <lineage>
        <taxon>Bacteria</taxon>
        <taxon>Pseudomonadati</taxon>
        <taxon>Pseudomonadota</taxon>
        <taxon>Betaproteobacteria</taxon>
        <taxon>Burkholderiales</taxon>
        <taxon>Comamonadaceae</taxon>
        <taxon>Variovorax</taxon>
    </lineage>
</organism>
<proteinExistence type="predicted"/>
<dbReference type="Proteomes" id="UP001367030">
    <property type="component" value="Unassembled WGS sequence"/>
</dbReference>
<dbReference type="InterPro" id="IPR025205">
    <property type="entry name" value="PilX/PilW_C"/>
</dbReference>
<name>A0ABU8XEW9_9BURK</name>
<protein>
    <submittedName>
        <fullName evidence="4">PilX N-terminal domain-containing pilus assembly protein</fullName>
    </submittedName>
</protein>
<dbReference type="InterPro" id="IPR025746">
    <property type="entry name" value="PilX_N_dom"/>
</dbReference>
<feature type="domain" description="Type 4 fimbrial biogenesis protein PilX N-terminal" evidence="3">
    <location>
        <begin position="18"/>
        <end position="68"/>
    </location>
</feature>
<feature type="domain" description="PilX/PilW C-terminal" evidence="2">
    <location>
        <begin position="103"/>
        <end position="187"/>
    </location>
</feature>
<comment type="caution">
    <text evidence="4">The sequence shown here is derived from an EMBL/GenBank/DDBJ whole genome shotgun (WGS) entry which is preliminary data.</text>
</comment>
<keyword evidence="1" id="KW-0812">Transmembrane</keyword>
<keyword evidence="1" id="KW-0472">Membrane</keyword>
<keyword evidence="5" id="KW-1185">Reference proteome</keyword>
<dbReference type="Pfam" id="PF13681">
    <property type="entry name" value="PilX"/>
    <property type="match status" value="1"/>
</dbReference>
<evidence type="ECO:0000256" key="1">
    <source>
        <dbReference type="SAM" id="Phobius"/>
    </source>
</evidence>
<evidence type="ECO:0000313" key="4">
    <source>
        <dbReference type="EMBL" id="MEJ8858358.1"/>
    </source>
</evidence>
<dbReference type="RefSeq" id="WP_340338421.1">
    <property type="nucleotide sequence ID" value="NZ_JBBKZS010000016.1"/>
</dbReference>
<accession>A0ABU8XEW9</accession>
<sequence>MTFGHARIQPRRSAQRQRGISLFLVMMFLIILSILGITAIQSSTLSARIAGNEADRTLAFQAAESALRDAEKDIKGTCVSPKCRTTPIAPETADQFDTTCALGLCLPNATTPVWELKDNWTIDDRAAVYGAYTGATALPVVARQPRYLIEYFKLGESYVYRVSATGYGASGTSDNPTTQVLLQTTVKALK</sequence>
<keyword evidence="1" id="KW-1133">Transmembrane helix</keyword>